<evidence type="ECO:0000313" key="3">
    <source>
        <dbReference type="Proteomes" id="UP001597012"/>
    </source>
</evidence>
<name>A0ABW3AZU3_9FLAO</name>
<dbReference type="Proteomes" id="UP001597012">
    <property type="component" value="Unassembled WGS sequence"/>
</dbReference>
<proteinExistence type="predicted"/>
<protein>
    <submittedName>
        <fullName evidence="2">Nicotinic acid mononucleotide adenyltransferase</fullName>
    </submittedName>
</protein>
<gene>
    <name evidence="2" type="ORF">ACFQZJ_01330</name>
</gene>
<feature type="chain" id="PRO_5047069115" evidence="1">
    <location>
        <begin position="19"/>
        <end position="115"/>
    </location>
</feature>
<comment type="caution">
    <text evidence="2">The sequence shown here is derived from an EMBL/GenBank/DDBJ whole genome shotgun (WGS) entry which is preliminary data.</text>
</comment>
<evidence type="ECO:0000313" key="2">
    <source>
        <dbReference type="EMBL" id="MFD0796086.1"/>
    </source>
</evidence>
<dbReference type="SUPFAM" id="SSF82185">
    <property type="entry name" value="Histone H3 K4-specific methyltransferase SET7/9 N-terminal domain"/>
    <property type="match status" value="1"/>
</dbReference>
<sequence length="115" mass="13270">MKKIFYIVALTFSFGVYAQDVAPKFEKEGNKVKATYFHTNGEIAQQGYFLNEKLEGEWTMFNEKGDKIAMGNYFKGAKTGTWMFWEGDTVKEVDFNDNRIAAVTESKRRKSIVKN</sequence>
<reference evidence="3" key="1">
    <citation type="journal article" date="2019" name="Int. J. Syst. Evol. Microbiol.">
        <title>The Global Catalogue of Microorganisms (GCM) 10K type strain sequencing project: providing services to taxonomists for standard genome sequencing and annotation.</title>
        <authorList>
            <consortium name="The Broad Institute Genomics Platform"/>
            <consortium name="The Broad Institute Genome Sequencing Center for Infectious Disease"/>
            <person name="Wu L."/>
            <person name="Ma J."/>
        </authorList>
    </citation>
    <scope>NUCLEOTIDE SEQUENCE [LARGE SCALE GENOMIC DNA]</scope>
    <source>
        <strain evidence="3">CCUG 61948</strain>
    </source>
</reference>
<evidence type="ECO:0000256" key="1">
    <source>
        <dbReference type="SAM" id="SignalP"/>
    </source>
</evidence>
<dbReference type="Gene3D" id="2.20.110.10">
    <property type="entry name" value="Histone H3 K4-specific methyltransferase SET7/9 N-terminal domain"/>
    <property type="match status" value="1"/>
</dbReference>
<feature type="signal peptide" evidence="1">
    <location>
        <begin position="1"/>
        <end position="18"/>
    </location>
</feature>
<organism evidence="2 3">
    <name type="scientific">Maribacter chungangensis</name>
    <dbReference type="NCBI Taxonomy" id="1069117"/>
    <lineage>
        <taxon>Bacteria</taxon>
        <taxon>Pseudomonadati</taxon>
        <taxon>Bacteroidota</taxon>
        <taxon>Flavobacteriia</taxon>
        <taxon>Flavobacteriales</taxon>
        <taxon>Flavobacteriaceae</taxon>
        <taxon>Maribacter</taxon>
    </lineage>
</organism>
<keyword evidence="3" id="KW-1185">Reference proteome</keyword>
<keyword evidence="1" id="KW-0732">Signal</keyword>
<accession>A0ABW3AZU3</accession>
<dbReference type="RefSeq" id="WP_379931756.1">
    <property type="nucleotide sequence ID" value="NZ_JBHTHY010000003.1"/>
</dbReference>
<dbReference type="EMBL" id="JBHTHY010000003">
    <property type="protein sequence ID" value="MFD0796086.1"/>
    <property type="molecule type" value="Genomic_DNA"/>
</dbReference>